<gene>
    <name evidence="1" type="ORF">MUN53_02020</name>
</gene>
<proteinExistence type="predicted"/>
<reference evidence="1 2" key="1">
    <citation type="submission" date="2022-03" db="EMBL/GenBank/DDBJ databases">
        <title>Parabacteroides sp. nov. isolated from swine feces.</title>
        <authorList>
            <person name="Bak J.E."/>
        </authorList>
    </citation>
    <scope>NUCLEOTIDE SEQUENCE [LARGE SCALE GENOMIC DNA]</scope>
    <source>
        <strain evidence="1 2">AGMB00274</strain>
    </source>
</reference>
<dbReference type="Pfam" id="PF13620">
    <property type="entry name" value="CarboxypepD_reg"/>
    <property type="match status" value="1"/>
</dbReference>
<comment type="caution">
    <text evidence="1">The sequence shown here is derived from an EMBL/GenBank/DDBJ whole genome shotgun (WGS) entry which is preliminary data.</text>
</comment>
<sequence length="165" mass="18239">MQVEVVLYGQAAVMKRFCGLVLFLWMAMAGMAQQKVMYSGFVQNQEGIPIGYATVLLSALTSDGQEGVVADSLGFFQLAITPGLYAVHLRSVGYESLRCQLEIHALQCDTFVMQVSQTSLQEVVVRAHAVERKADRFIWQIPPGLNSNGIDLLRQAPGVWCRMGR</sequence>
<dbReference type="Gene3D" id="2.60.40.1120">
    <property type="entry name" value="Carboxypeptidase-like, regulatory domain"/>
    <property type="match status" value="1"/>
</dbReference>
<dbReference type="SUPFAM" id="SSF49464">
    <property type="entry name" value="Carboxypeptidase regulatory domain-like"/>
    <property type="match status" value="1"/>
</dbReference>
<name>A0ABT0BXN9_9BACT</name>
<dbReference type="EMBL" id="JAKZMM010000003">
    <property type="protein sequence ID" value="MCJ2379400.1"/>
    <property type="molecule type" value="Genomic_DNA"/>
</dbReference>
<organism evidence="1 2">
    <name type="scientific">Parabacteroides faecalis</name>
    <dbReference type="NCBI Taxonomy" id="2924040"/>
    <lineage>
        <taxon>Bacteria</taxon>
        <taxon>Pseudomonadati</taxon>
        <taxon>Bacteroidota</taxon>
        <taxon>Bacteroidia</taxon>
        <taxon>Bacteroidales</taxon>
        <taxon>Tannerellaceae</taxon>
        <taxon>Parabacteroides</taxon>
    </lineage>
</organism>
<protein>
    <submittedName>
        <fullName evidence="1">Carboxypeptidase-like regulatory domain-containing protein</fullName>
    </submittedName>
</protein>
<evidence type="ECO:0000313" key="2">
    <source>
        <dbReference type="Proteomes" id="UP001165444"/>
    </source>
</evidence>
<dbReference type="InterPro" id="IPR008969">
    <property type="entry name" value="CarboxyPept-like_regulatory"/>
</dbReference>
<dbReference type="RefSeq" id="WP_243323203.1">
    <property type="nucleotide sequence ID" value="NZ_JAKZMM010000003.1"/>
</dbReference>
<keyword evidence="2" id="KW-1185">Reference proteome</keyword>
<evidence type="ECO:0000313" key="1">
    <source>
        <dbReference type="EMBL" id="MCJ2379400.1"/>
    </source>
</evidence>
<accession>A0ABT0BXN9</accession>
<dbReference type="Proteomes" id="UP001165444">
    <property type="component" value="Unassembled WGS sequence"/>
</dbReference>